<dbReference type="InterPro" id="IPR006140">
    <property type="entry name" value="D-isomer_DH_NAD-bd"/>
</dbReference>
<dbReference type="Proteomes" id="UP000095280">
    <property type="component" value="Unplaced"/>
</dbReference>
<evidence type="ECO:0000313" key="6">
    <source>
        <dbReference type="Proteomes" id="UP000095280"/>
    </source>
</evidence>
<dbReference type="PANTHER" id="PTHR10996">
    <property type="entry name" value="2-HYDROXYACID DEHYDROGENASE-RELATED"/>
    <property type="match status" value="1"/>
</dbReference>
<dbReference type="GO" id="GO:0005829">
    <property type="term" value="C:cytosol"/>
    <property type="evidence" value="ECO:0007669"/>
    <property type="project" value="TreeGrafter"/>
</dbReference>
<evidence type="ECO:0000256" key="2">
    <source>
        <dbReference type="ARBA" id="ARBA00023027"/>
    </source>
</evidence>
<feature type="region of interest" description="Disordered" evidence="3">
    <location>
        <begin position="690"/>
        <end position="722"/>
    </location>
</feature>
<feature type="domain" description="D-isomer specific 2-hydroxyacid dehydrogenase NAD-binding" evidence="5">
    <location>
        <begin position="135"/>
        <end position="300"/>
    </location>
</feature>
<organism evidence="6 7">
    <name type="scientific">Macrostomum lignano</name>
    <dbReference type="NCBI Taxonomy" id="282301"/>
    <lineage>
        <taxon>Eukaryota</taxon>
        <taxon>Metazoa</taxon>
        <taxon>Spiralia</taxon>
        <taxon>Lophotrochozoa</taxon>
        <taxon>Platyhelminthes</taxon>
        <taxon>Rhabditophora</taxon>
        <taxon>Macrostomorpha</taxon>
        <taxon>Macrostomida</taxon>
        <taxon>Macrostomidae</taxon>
        <taxon>Macrostomum</taxon>
    </lineage>
</organism>
<dbReference type="Gene3D" id="3.40.50.720">
    <property type="entry name" value="NAD(P)-binding Rossmann-like Domain"/>
    <property type="match status" value="2"/>
</dbReference>
<dbReference type="PANTHER" id="PTHR10996:SF178">
    <property type="entry name" value="2-HYDROXYACID DEHYDROGENASE YGL185C-RELATED"/>
    <property type="match status" value="1"/>
</dbReference>
<accession>A0A1I8H3M2</accession>
<dbReference type="GO" id="GO:0016618">
    <property type="term" value="F:hydroxypyruvate reductase [NAD(P)H] activity"/>
    <property type="evidence" value="ECO:0007669"/>
    <property type="project" value="TreeGrafter"/>
</dbReference>
<protein>
    <submittedName>
        <fullName evidence="7">2-Hacid_dh_C domain-containing protein</fullName>
    </submittedName>
</protein>
<reference evidence="7" key="1">
    <citation type="submission" date="2016-11" db="UniProtKB">
        <authorList>
            <consortium name="WormBaseParasite"/>
        </authorList>
    </citation>
    <scope>IDENTIFICATION</scope>
</reference>
<keyword evidence="6" id="KW-1185">Reference proteome</keyword>
<dbReference type="GO" id="GO:0051287">
    <property type="term" value="F:NAD binding"/>
    <property type="evidence" value="ECO:0007669"/>
    <property type="project" value="InterPro"/>
</dbReference>
<feature type="region of interest" description="Disordered" evidence="3">
    <location>
        <begin position="603"/>
        <end position="656"/>
    </location>
</feature>
<dbReference type="InterPro" id="IPR006139">
    <property type="entry name" value="D-isomer_2_OHA_DH_cat_dom"/>
</dbReference>
<evidence type="ECO:0000256" key="1">
    <source>
        <dbReference type="ARBA" id="ARBA00023002"/>
    </source>
</evidence>
<dbReference type="Pfam" id="PF02826">
    <property type="entry name" value="2-Hacid_dh_C"/>
    <property type="match status" value="1"/>
</dbReference>
<evidence type="ECO:0000256" key="3">
    <source>
        <dbReference type="SAM" id="MobiDB-lite"/>
    </source>
</evidence>
<name>A0A1I8H3M2_9PLAT</name>
<feature type="compositionally biased region" description="Low complexity" evidence="3">
    <location>
        <begin position="608"/>
        <end position="619"/>
    </location>
</feature>
<keyword evidence="1" id="KW-0560">Oxidoreductase</keyword>
<evidence type="ECO:0000259" key="5">
    <source>
        <dbReference type="Pfam" id="PF02826"/>
    </source>
</evidence>
<dbReference type="SUPFAM" id="SSF52283">
    <property type="entry name" value="Formate/glycerate dehydrogenase catalytic domain-like"/>
    <property type="match status" value="1"/>
</dbReference>
<dbReference type="SUPFAM" id="SSF51735">
    <property type="entry name" value="NAD(P)-binding Rossmann-fold domains"/>
    <property type="match status" value="1"/>
</dbReference>
<dbReference type="AlphaFoldDB" id="A0A1I8H3M2"/>
<keyword evidence="2" id="KW-0520">NAD</keyword>
<feature type="compositionally biased region" description="Low complexity" evidence="3">
    <location>
        <begin position="635"/>
        <end position="655"/>
    </location>
</feature>
<dbReference type="InterPro" id="IPR036291">
    <property type="entry name" value="NAD(P)-bd_dom_sf"/>
</dbReference>
<sequence>MAELPGLLIPKRSGLLLPEFLAEAGRHFRLVTTDEFESEPQRQWPEISAAVICVVANYIDCPEVLDRLPNLKIAANHGVGVEHINQEMFRSRRILVTHTPGVIAESTADAALLHILNTARSQRQVFEHIRTPAGQQPSWGGSAVPLGNDLAGATVGIVGLGAIGRCVARRCGLGFGCRLYYYQRRRAEPQLELELGGQLQYCASLADLLPRCDFVVLACPLGPDTRHMINADTLRLMRSTATLINVARGGLVDTEALLTALRSGVIAAAGLDVTEPEPLPAEHPLLSDSRLNVWVTPHFGTHTSQTRLSMQRLCLDQIRDALRGQEYFKTADDPGSYEFRVDIKNRASLGATLHDRFNKSSSVPHCFVGWSAQDQALIQEALVSATASAHCQILKHPDVIPTLWLKPMDEVSLVASFRYDRRFQYRMVFNVFIFDKSASLRECAQCAEAHARGIYDGTNSKSGNRRLPTKIGSVYAQRGPESLSAHYNSALLLLTSAAQYVCLGDSSVLGLLTVSPPVHPDSSQADVSVPMTITCPSSHVDRGSKKGICVTVCLEAAPAGRGDWQFAGRFAFRVRAYGALLLQGLLEGHRQAQQLLFGASGLTTPPVGSSQGSSSDSSGNPMLGNPMLSVPLATSSQQQQSQQSQQSQQQQQQQSLNRTDTLGMLLRLLSNSTNPSTGTANNSWSFNLSQSLQQQQPEHQAAPAPAVAASSAAHPTPPLLSSQPTIIVRHEPTEVSAAPDASASLPHQPSAAKPRLVTLATEAVGVDAPQKQQQSQQLSLYPTNASDLLHFIGLNQYANRFARIGINRTEQLARMTTAELVANSPDGPRMRLEHAQL</sequence>
<feature type="domain" description="D-isomer specific 2-hydroxyacid dehydrogenase catalytic" evidence="4">
    <location>
        <begin position="51"/>
        <end position="326"/>
    </location>
</feature>
<proteinExistence type="predicted"/>
<evidence type="ECO:0000259" key="4">
    <source>
        <dbReference type="Pfam" id="PF00389"/>
    </source>
</evidence>
<dbReference type="Pfam" id="PF00389">
    <property type="entry name" value="2-Hacid_dh"/>
    <property type="match status" value="1"/>
</dbReference>
<dbReference type="GO" id="GO:0030267">
    <property type="term" value="F:glyoxylate reductase (NADPH) activity"/>
    <property type="evidence" value="ECO:0007669"/>
    <property type="project" value="TreeGrafter"/>
</dbReference>
<dbReference type="InterPro" id="IPR050223">
    <property type="entry name" value="D-isomer_2-hydroxyacid_DH"/>
</dbReference>
<evidence type="ECO:0000313" key="7">
    <source>
        <dbReference type="WBParaSite" id="maker-uti_cns_0004341-snap-gene-0.4-mRNA-1"/>
    </source>
</evidence>
<dbReference type="WBParaSite" id="maker-uti_cns_0004341-snap-gene-0.4-mRNA-1">
    <property type="protein sequence ID" value="maker-uti_cns_0004341-snap-gene-0.4-mRNA-1"/>
    <property type="gene ID" value="maker-uti_cns_0004341-snap-gene-0.4"/>
</dbReference>